<dbReference type="OrthoDB" id="9796919at2"/>
<gene>
    <name evidence="4" type="ordered locus">SpiGrapes_1967</name>
</gene>
<protein>
    <submittedName>
        <fullName evidence="4">Acetyltransferase</fullName>
    </submittedName>
</protein>
<dbReference type="Gene3D" id="3.40.630.30">
    <property type="match status" value="2"/>
</dbReference>
<dbReference type="eggNOG" id="COG0456">
    <property type="taxonomic scope" value="Bacteria"/>
</dbReference>
<dbReference type="GO" id="GO:0016747">
    <property type="term" value="F:acyltransferase activity, transferring groups other than amino-acyl groups"/>
    <property type="evidence" value="ECO:0007669"/>
    <property type="project" value="InterPro"/>
</dbReference>
<evidence type="ECO:0000256" key="1">
    <source>
        <dbReference type="ARBA" id="ARBA00022679"/>
    </source>
</evidence>
<accession>G8QQA9</accession>
<keyword evidence="2" id="KW-0012">Acyltransferase</keyword>
<keyword evidence="5" id="KW-1185">Reference proteome</keyword>
<dbReference type="EMBL" id="CP003155">
    <property type="protein sequence ID" value="AEV29754.1"/>
    <property type="molecule type" value="Genomic_DNA"/>
</dbReference>
<evidence type="ECO:0000259" key="3">
    <source>
        <dbReference type="PROSITE" id="PS51186"/>
    </source>
</evidence>
<dbReference type="InterPro" id="IPR050680">
    <property type="entry name" value="YpeA/RimI_acetyltransf"/>
</dbReference>
<dbReference type="InterPro" id="IPR000182">
    <property type="entry name" value="GNAT_dom"/>
</dbReference>
<dbReference type="PANTHER" id="PTHR43420">
    <property type="entry name" value="ACETYLTRANSFERASE"/>
    <property type="match status" value="1"/>
</dbReference>
<proteinExistence type="predicted"/>
<dbReference type="CDD" id="cd04301">
    <property type="entry name" value="NAT_SF"/>
    <property type="match status" value="1"/>
</dbReference>
<evidence type="ECO:0000313" key="4">
    <source>
        <dbReference type="EMBL" id="AEV29754.1"/>
    </source>
</evidence>
<sequence length="301" mass="34135">MYAPVYFLYSEPMEYLQTNKLTGKQLSEVLSLQELCFSKDNLSNKPFLSNELNCSKDFPCFYLAYAEGNLVSFLTCFLPSPTEAEVNGFTHPQFRNKGLFSSLLSLSENTLKPYGYTQYLLQVEPHSKEGIGYAKKHCPDIARTEYRLSLTKQIWENSSKPEPMEIVPARITAENLAVYARISASVFNESLEQSTAYISTIVNNPEREAFLCNYGETPIGVFNIHYEEKDMAILYGIGITPQYRGKGMGKQLLSLALDLVFEKIQIAYLDVDSDNPIALSLYRRIGFSTSFQVDYHTLLLS</sequence>
<evidence type="ECO:0000313" key="5">
    <source>
        <dbReference type="Proteomes" id="UP000005632"/>
    </source>
</evidence>
<name>G8QQA9_SPHPG</name>
<dbReference type="AlphaFoldDB" id="G8QQA9"/>
<dbReference type="Proteomes" id="UP000005632">
    <property type="component" value="Chromosome"/>
</dbReference>
<dbReference type="SUPFAM" id="SSF55729">
    <property type="entry name" value="Acyl-CoA N-acyltransferases (Nat)"/>
    <property type="match status" value="2"/>
</dbReference>
<evidence type="ECO:0000256" key="2">
    <source>
        <dbReference type="ARBA" id="ARBA00023315"/>
    </source>
</evidence>
<dbReference type="InterPro" id="IPR016181">
    <property type="entry name" value="Acyl_CoA_acyltransferase"/>
</dbReference>
<dbReference type="PROSITE" id="PS51186">
    <property type="entry name" value="GNAT"/>
    <property type="match status" value="2"/>
</dbReference>
<reference evidence="4 5" key="1">
    <citation type="submission" date="2011-11" db="EMBL/GenBank/DDBJ databases">
        <title>Complete sequence of Spirochaeta sp. grapes.</title>
        <authorList>
            <consortium name="US DOE Joint Genome Institute"/>
            <person name="Lucas S."/>
            <person name="Han J."/>
            <person name="Lapidus A."/>
            <person name="Cheng J.-F."/>
            <person name="Goodwin L."/>
            <person name="Pitluck S."/>
            <person name="Peters L."/>
            <person name="Ovchinnikova G."/>
            <person name="Munk A.C."/>
            <person name="Detter J.C."/>
            <person name="Han C."/>
            <person name="Tapia R."/>
            <person name="Land M."/>
            <person name="Hauser L."/>
            <person name="Kyrpides N."/>
            <person name="Ivanova N."/>
            <person name="Pagani I."/>
            <person name="Ritalahtilisa K."/>
            <person name="Loeffler F."/>
            <person name="Woyke T."/>
        </authorList>
    </citation>
    <scope>NUCLEOTIDE SEQUENCE [LARGE SCALE GENOMIC DNA]</scope>
    <source>
        <strain evidence="5">ATCC BAA-1885 / DSM 22778 / Grapes</strain>
    </source>
</reference>
<feature type="domain" description="N-acetyltransferase" evidence="3">
    <location>
        <begin position="16"/>
        <end position="153"/>
    </location>
</feature>
<dbReference type="STRING" id="158190.SpiGrapes_1967"/>
<dbReference type="Pfam" id="PF00583">
    <property type="entry name" value="Acetyltransf_1"/>
    <property type="match status" value="2"/>
</dbReference>
<dbReference type="HOGENOM" id="CLU_070012_1_0_12"/>
<keyword evidence="1 4" id="KW-0808">Transferase</keyword>
<dbReference type="KEGG" id="sgp:SpiGrapes_1967"/>
<feature type="domain" description="N-acetyltransferase" evidence="3">
    <location>
        <begin position="164"/>
        <end position="301"/>
    </location>
</feature>
<organism evidence="4 5">
    <name type="scientific">Sphaerochaeta pleomorpha (strain ATCC BAA-1885 / DSM 22778 / Grapes)</name>
    <dbReference type="NCBI Taxonomy" id="158190"/>
    <lineage>
        <taxon>Bacteria</taxon>
        <taxon>Pseudomonadati</taxon>
        <taxon>Spirochaetota</taxon>
        <taxon>Spirochaetia</taxon>
        <taxon>Spirochaetales</taxon>
        <taxon>Sphaerochaetaceae</taxon>
        <taxon>Sphaerochaeta</taxon>
    </lineage>
</organism>